<dbReference type="EMBL" id="FMAR01000001">
    <property type="protein sequence ID" value="SCB73079.1"/>
    <property type="molecule type" value="Genomic_DNA"/>
</dbReference>
<dbReference type="PANTHER" id="PTHR42756">
    <property type="entry name" value="TRANSCRIPTIONAL REGULATOR, MARR"/>
    <property type="match status" value="1"/>
</dbReference>
<protein>
    <submittedName>
        <fullName evidence="5">Transcriptional regulator, MarR family</fullName>
    </submittedName>
</protein>
<feature type="domain" description="HTH marR-type" evidence="4">
    <location>
        <begin position="1"/>
        <end position="143"/>
    </location>
</feature>
<dbReference type="SUPFAM" id="SSF46785">
    <property type="entry name" value="Winged helix' DNA-binding domain"/>
    <property type="match status" value="1"/>
</dbReference>
<evidence type="ECO:0000259" key="4">
    <source>
        <dbReference type="PROSITE" id="PS50995"/>
    </source>
</evidence>
<evidence type="ECO:0000313" key="6">
    <source>
        <dbReference type="Proteomes" id="UP000242818"/>
    </source>
</evidence>
<dbReference type="GO" id="GO:0003677">
    <property type="term" value="F:DNA binding"/>
    <property type="evidence" value="ECO:0007669"/>
    <property type="project" value="UniProtKB-KW"/>
</dbReference>
<gene>
    <name evidence="5" type="ORF">GA0116948_10187</name>
</gene>
<name>A0A1C3YSM5_9BACT</name>
<evidence type="ECO:0000256" key="1">
    <source>
        <dbReference type="ARBA" id="ARBA00023015"/>
    </source>
</evidence>
<dbReference type="SMART" id="SM00347">
    <property type="entry name" value="HTH_MARR"/>
    <property type="match status" value="1"/>
</dbReference>
<dbReference type="OrthoDB" id="763883at2"/>
<organism evidence="5 6">
    <name type="scientific">Chitinophaga costaii</name>
    <dbReference type="NCBI Taxonomy" id="1335309"/>
    <lineage>
        <taxon>Bacteria</taxon>
        <taxon>Pseudomonadati</taxon>
        <taxon>Bacteroidota</taxon>
        <taxon>Chitinophagia</taxon>
        <taxon>Chitinophagales</taxon>
        <taxon>Chitinophagaceae</taxon>
        <taxon>Chitinophaga</taxon>
    </lineage>
</organism>
<dbReference type="InterPro" id="IPR000835">
    <property type="entry name" value="HTH_MarR-typ"/>
</dbReference>
<sequence>MSKKQRESLSLKHRFGVEISEAYNTLNDKALEFFAEFDITPQQYNVIAILHSAGALSTSDILEWMLEKNAGVSRLVDRLVKKDMVSKEPNKTDRRLIKVNLTDRGKKLYEEIGKQIHRLEDHVINLTEEELQQLVSLLIKFNSD</sequence>
<dbReference type="PRINTS" id="PR00598">
    <property type="entry name" value="HTHMARR"/>
</dbReference>
<accession>A0A1C3YSM5</accession>
<dbReference type="PROSITE" id="PS50995">
    <property type="entry name" value="HTH_MARR_2"/>
    <property type="match status" value="1"/>
</dbReference>
<dbReference type="InterPro" id="IPR036388">
    <property type="entry name" value="WH-like_DNA-bd_sf"/>
</dbReference>
<keyword evidence="1" id="KW-0805">Transcription regulation</keyword>
<dbReference type="Proteomes" id="UP000242818">
    <property type="component" value="Unassembled WGS sequence"/>
</dbReference>
<dbReference type="AlphaFoldDB" id="A0A1C3YSM5"/>
<dbReference type="RefSeq" id="WP_089707872.1">
    <property type="nucleotide sequence ID" value="NZ_FMAR01000001.1"/>
</dbReference>
<keyword evidence="6" id="KW-1185">Reference proteome</keyword>
<dbReference type="GO" id="GO:0003700">
    <property type="term" value="F:DNA-binding transcription factor activity"/>
    <property type="evidence" value="ECO:0007669"/>
    <property type="project" value="InterPro"/>
</dbReference>
<dbReference type="PANTHER" id="PTHR42756:SF1">
    <property type="entry name" value="TRANSCRIPTIONAL REPRESSOR OF EMRAB OPERON"/>
    <property type="match status" value="1"/>
</dbReference>
<proteinExistence type="predicted"/>
<reference evidence="5 6" key="1">
    <citation type="submission" date="2016-08" db="EMBL/GenBank/DDBJ databases">
        <authorList>
            <person name="Seilhamer J.J."/>
        </authorList>
    </citation>
    <scope>NUCLEOTIDE SEQUENCE [LARGE SCALE GENOMIC DNA]</scope>
    <source>
        <strain evidence="5 6">A37T2</strain>
    </source>
</reference>
<dbReference type="Gene3D" id="1.10.10.10">
    <property type="entry name" value="Winged helix-like DNA-binding domain superfamily/Winged helix DNA-binding domain"/>
    <property type="match status" value="1"/>
</dbReference>
<keyword evidence="2" id="KW-0238">DNA-binding</keyword>
<keyword evidence="3" id="KW-0804">Transcription</keyword>
<evidence type="ECO:0000256" key="2">
    <source>
        <dbReference type="ARBA" id="ARBA00023125"/>
    </source>
</evidence>
<dbReference type="STRING" id="1335309.GA0116948_10187"/>
<evidence type="ECO:0000256" key="3">
    <source>
        <dbReference type="ARBA" id="ARBA00023163"/>
    </source>
</evidence>
<dbReference type="InterPro" id="IPR036390">
    <property type="entry name" value="WH_DNA-bd_sf"/>
</dbReference>
<evidence type="ECO:0000313" key="5">
    <source>
        <dbReference type="EMBL" id="SCB73079.1"/>
    </source>
</evidence>
<dbReference type="Pfam" id="PF01047">
    <property type="entry name" value="MarR"/>
    <property type="match status" value="1"/>
</dbReference>